<dbReference type="PANTHER" id="PTHR32063:SF29">
    <property type="entry name" value="HAE1 FAMILY EFFLUX PUMP PERMEASE COMPONENT"/>
    <property type="match status" value="1"/>
</dbReference>
<dbReference type="Gene3D" id="3.30.70.1430">
    <property type="entry name" value="Multidrug efflux transporter AcrB pore domain"/>
    <property type="match status" value="2"/>
</dbReference>
<dbReference type="PANTHER" id="PTHR32063">
    <property type="match status" value="1"/>
</dbReference>
<feature type="transmembrane region" description="Helical" evidence="8">
    <location>
        <begin position="385"/>
        <end position="409"/>
    </location>
</feature>
<reference evidence="9 10" key="1">
    <citation type="submission" date="2016-10" db="EMBL/GenBank/DDBJ databases">
        <authorList>
            <person name="de Groot N.N."/>
        </authorList>
    </citation>
    <scope>NUCLEOTIDE SEQUENCE [LARGE SCALE GENOMIC DNA]</scope>
    <source>
        <strain evidence="9 10">DSM 18438</strain>
    </source>
</reference>
<name>A0A1I1GPL3_9GAMM</name>
<keyword evidence="3" id="KW-1003">Cell membrane</keyword>
<comment type="subcellular location">
    <subcellularLocation>
        <location evidence="1">Cell inner membrane</location>
        <topology evidence="1">Multi-pass membrane protein</topology>
    </subcellularLocation>
</comment>
<feature type="transmembrane region" description="Helical" evidence="8">
    <location>
        <begin position="953"/>
        <end position="974"/>
    </location>
</feature>
<keyword evidence="2" id="KW-0813">Transport</keyword>
<feature type="transmembrane region" description="Helical" evidence="8">
    <location>
        <begin position="878"/>
        <end position="898"/>
    </location>
</feature>
<feature type="transmembrane region" description="Helical" evidence="8">
    <location>
        <begin position="524"/>
        <end position="541"/>
    </location>
</feature>
<dbReference type="InterPro" id="IPR001036">
    <property type="entry name" value="Acrflvin-R"/>
</dbReference>
<dbReference type="STRING" id="1122252.SAMN05660443_1555"/>
<feature type="transmembrane region" description="Helical" evidence="8">
    <location>
        <begin position="904"/>
        <end position="925"/>
    </location>
</feature>
<dbReference type="PRINTS" id="PR00702">
    <property type="entry name" value="ACRIFLAVINRP"/>
</dbReference>
<accession>A0A1I1GPL3</accession>
<dbReference type="Gene3D" id="1.20.1640.10">
    <property type="entry name" value="Multidrug efflux transporter AcrB transmembrane domain"/>
    <property type="match status" value="2"/>
</dbReference>
<keyword evidence="5 8" id="KW-0812">Transmembrane</keyword>
<dbReference type="GO" id="GO:0005886">
    <property type="term" value="C:plasma membrane"/>
    <property type="evidence" value="ECO:0007669"/>
    <property type="project" value="UniProtKB-SubCell"/>
</dbReference>
<evidence type="ECO:0000256" key="8">
    <source>
        <dbReference type="SAM" id="Phobius"/>
    </source>
</evidence>
<dbReference type="SUPFAM" id="SSF82866">
    <property type="entry name" value="Multidrug efflux transporter AcrB transmembrane domain"/>
    <property type="match status" value="2"/>
</dbReference>
<evidence type="ECO:0000256" key="7">
    <source>
        <dbReference type="ARBA" id="ARBA00023136"/>
    </source>
</evidence>
<evidence type="ECO:0000313" key="9">
    <source>
        <dbReference type="EMBL" id="SFC13436.1"/>
    </source>
</evidence>
<dbReference type="InterPro" id="IPR027463">
    <property type="entry name" value="AcrB_DN_DC_subdom"/>
</dbReference>
<evidence type="ECO:0000256" key="5">
    <source>
        <dbReference type="ARBA" id="ARBA00022692"/>
    </source>
</evidence>
<keyword evidence="6 8" id="KW-1133">Transmembrane helix</keyword>
<dbReference type="GO" id="GO:0042910">
    <property type="term" value="F:xenobiotic transmembrane transporter activity"/>
    <property type="evidence" value="ECO:0007669"/>
    <property type="project" value="TreeGrafter"/>
</dbReference>
<protein>
    <submittedName>
        <fullName evidence="9">Multidrug efflux pump</fullName>
    </submittedName>
</protein>
<evidence type="ECO:0000256" key="1">
    <source>
        <dbReference type="ARBA" id="ARBA00004429"/>
    </source>
</evidence>
<feature type="transmembrane region" description="Helical" evidence="8">
    <location>
        <begin position="333"/>
        <end position="352"/>
    </location>
</feature>
<dbReference type="Proteomes" id="UP000199058">
    <property type="component" value="Unassembled WGS sequence"/>
</dbReference>
<dbReference type="EMBL" id="FOLH01000003">
    <property type="protein sequence ID" value="SFC13436.1"/>
    <property type="molecule type" value="Genomic_DNA"/>
</dbReference>
<proteinExistence type="predicted"/>
<feature type="transmembrane region" description="Helical" evidence="8">
    <location>
        <begin position="980"/>
        <end position="1004"/>
    </location>
</feature>
<feature type="transmembrane region" description="Helical" evidence="8">
    <location>
        <begin position="12"/>
        <end position="29"/>
    </location>
</feature>
<dbReference type="AlphaFoldDB" id="A0A1I1GPL3"/>
<dbReference type="Gene3D" id="3.30.70.1440">
    <property type="entry name" value="Multidrug efflux transporter AcrB pore domain"/>
    <property type="match status" value="1"/>
</dbReference>
<sequence>MKLSETAIRRPVFAFVISLLLLVFGLIAWQNLPLRQYPDVTNPQVTVMTNFDGASPEVVELQVTNNIEDQLAGIEGIEFIESNSARGVSRIVITFNERRDLDNAANDVREAVSRVTRTLPDDADTPRVQKRNAVADAILYIVLGSTDMDTLELSDYAERTLKDRLTLVSGVSNVRLLGAQDYVMRVELDPDALNARGLTATDIINNLREENMELRGGNLEGPQRTLQIQVSRDYNTPEEFERLILHAERNNILRLGDVANIYTGPRDTNQLFRSNARNVVGLAIEPISTANPLEVVAAVRQEIEAFRPFLPEGADLGTTYDTSIFIQSAIDEVYLTLGLAMALVVLVIFIFLGSPRATLIPAVTVPVALIAAFIGIYIFGFSINLMTLLALVLAIGLVVDDAIVVLENIHRHLDEGKPPLLAAWVGIREVGFAVIATTTVLIATFVPIIFLEGTVGQFFREYALTLATAVAFSSLIALTLSPVLCSKLLKAHSRGERKRFIHRGLNQLEKGYQRFLAFGLRHRWLALVLLIGALGATGWGFNSLPRAFAPQEDIGSVFVFVRGQEGASAERMRESMQEVEERLMPLLDGPNLNNITLRSPGFSTQGDNSGFLILSLKPWKERPDSAFDMLQEIRRQVADIPDVTIFPRVRSPLGSSGGTPVEFVIGGSSYEEILEWTKIIREAAQENAGLVDLDTDFTQTQPQLRARIDRERAAQLGVSAQRLGETLEVMLGGRSITRFEERGREYDVWLVGQPTALREIEDLGKLQLRSNNSDQLIRLDNLVTFEEIGEAARLPHYNRNRAITLSASLADGYSLGEALDYLDQLATELLPEYAVIDYKGESRQYRTSSAAIEVIFIMALVIVYLVLAAQFESFVHPFVVLLTVPLGLAGAMLGLWWTGETINIYTQLAMIMLIGLSAKNGILIVEFANQLRDQGLEFNAAVIEAARRRLRPILMTATTTLIGTLPLLLASGAGAESRQAIGLVVFSGVGLATIMTLAVVPLTYNLLARNTGSPETVSRKLEEEQRQTYQQEGEA</sequence>
<dbReference type="SUPFAM" id="SSF82693">
    <property type="entry name" value="Multidrug efflux transporter AcrB pore domain, PN1, PN2, PC1 and PC2 subdomains"/>
    <property type="match status" value="3"/>
</dbReference>
<dbReference type="Gene3D" id="3.30.70.1320">
    <property type="entry name" value="Multidrug efflux transporter AcrB pore domain like"/>
    <property type="match status" value="1"/>
</dbReference>
<evidence type="ECO:0000256" key="3">
    <source>
        <dbReference type="ARBA" id="ARBA00022475"/>
    </source>
</evidence>
<feature type="transmembrane region" description="Helical" evidence="8">
    <location>
        <begin position="850"/>
        <end position="871"/>
    </location>
</feature>
<dbReference type="Gene3D" id="3.30.2090.10">
    <property type="entry name" value="Multidrug efflux transporter AcrB TolC docking domain, DN and DC subdomains"/>
    <property type="match status" value="2"/>
</dbReference>
<keyword evidence="4" id="KW-0997">Cell inner membrane</keyword>
<dbReference type="OrthoDB" id="9757904at2"/>
<keyword evidence="7 8" id="KW-0472">Membrane</keyword>
<feature type="transmembrane region" description="Helical" evidence="8">
    <location>
        <begin position="462"/>
        <end position="489"/>
    </location>
</feature>
<dbReference type="SUPFAM" id="SSF82714">
    <property type="entry name" value="Multidrug efflux transporter AcrB TolC docking domain, DN and DC subdomains"/>
    <property type="match status" value="2"/>
</dbReference>
<gene>
    <name evidence="9" type="ORF">SAMN05660443_1555</name>
</gene>
<evidence type="ECO:0000256" key="4">
    <source>
        <dbReference type="ARBA" id="ARBA00022519"/>
    </source>
</evidence>
<keyword evidence="10" id="KW-1185">Reference proteome</keyword>
<dbReference type="RefSeq" id="WP_091961601.1">
    <property type="nucleotide sequence ID" value="NZ_FOLH01000003.1"/>
</dbReference>
<organism evidence="9 10">
    <name type="scientific">Marinospirillum celere</name>
    <dbReference type="NCBI Taxonomy" id="1122252"/>
    <lineage>
        <taxon>Bacteria</taxon>
        <taxon>Pseudomonadati</taxon>
        <taxon>Pseudomonadota</taxon>
        <taxon>Gammaproteobacteria</taxon>
        <taxon>Oceanospirillales</taxon>
        <taxon>Oceanospirillaceae</taxon>
        <taxon>Marinospirillum</taxon>
    </lineage>
</organism>
<evidence type="ECO:0000256" key="2">
    <source>
        <dbReference type="ARBA" id="ARBA00022448"/>
    </source>
</evidence>
<feature type="transmembrane region" description="Helical" evidence="8">
    <location>
        <begin position="430"/>
        <end position="450"/>
    </location>
</feature>
<dbReference type="Pfam" id="PF00873">
    <property type="entry name" value="ACR_tran"/>
    <property type="match status" value="1"/>
</dbReference>
<evidence type="ECO:0000313" key="10">
    <source>
        <dbReference type="Proteomes" id="UP000199058"/>
    </source>
</evidence>
<dbReference type="FunFam" id="1.20.1640.10:FF:000001">
    <property type="entry name" value="Efflux pump membrane transporter"/>
    <property type="match status" value="1"/>
</dbReference>
<evidence type="ECO:0000256" key="6">
    <source>
        <dbReference type="ARBA" id="ARBA00022989"/>
    </source>
</evidence>
<feature type="transmembrane region" description="Helical" evidence="8">
    <location>
        <begin position="359"/>
        <end position="379"/>
    </location>
</feature>